<dbReference type="PANTHER" id="PTHR42059:SF1">
    <property type="entry name" value="TNT DOMAIN-CONTAINING PROTEIN"/>
    <property type="match status" value="1"/>
</dbReference>
<reference evidence="5" key="1">
    <citation type="submission" date="2023-07" db="EMBL/GenBank/DDBJ databases">
        <title>Whole genome shotgun sequence of Streptomyces cacaoi subsp. asoensis NBRC 13813.</title>
        <authorList>
            <person name="Komaki H."/>
            <person name="Tamura T."/>
        </authorList>
    </citation>
    <scope>NUCLEOTIDE SEQUENCE [LARGE SCALE GENOMIC DNA]</scope>
    <source>
        <strain evidence="5">NBRC 13813</strain>
    </source>
</reference>
<gene>
    <name evidence="4" type="ORF">Saso_39550</name>
</gene>
<evidence type="ECO:0000256" key="1">
    <source>
        <dbReference type="SAM" id="MobiDB-lite"/>
    </source>
</evidence>
<dbReference type="PANTHER" id="PTHR42059">
    <property type="entry name" value="TNT DOMAIN-CONTAINING PROTEIN"/>
    <property type="match status" value="1"/>
</dbReference>
<feature type="compositionally biased region" description="Basic and acidic residues" evidence="1">
    <location>
        <begin position="55"/>
        <end position="75"/>
    </location>
</feature>
<evidence type="ECO:0000256" key="2">
    <source>
        <dbReference type="SAM" id="SignalP"/>
    </source>
</evidence>
<accession>A0ABQ3S2F3</accession>
<feature type="chain" id="PRO_5045473310" description="TNT domain-containing protein" evidence="2">
    <location>
        <begin position="30"/>
        <end position="277"/>
    </location>
</feature>
<dbReference type="Pfam" id="PF14021">
    <property type="entry name" value="TNT"/>
    <property type="match status" value="1"/>
</dbReference>
<dbReference type="RefSeq" id="WP_189928528.1">
    <property type="nucleotide sequence ID" value="NZ_BMSI01000026.1"/>
</dbReference>
<keyword evidence="2" id="KW-0732">Signal</keyword>
<dbReference type="EMBL" id="BNEB01000003">
    <property type="protein sequence ID" value="GHI62305.1"/>
    <property type="molecule type" value="Genomic_DNA"/>
</dbReference>
<organism evidence="4 5">
    <name type="scientific">Streptomyces asoensis</name>
    <dbReference type="NCBI Taxonomy" id="249586"/>
    <lineage>
        <taxon>Bacteria</taxon>
        <taxon>Bacillati</taxon>
        <taxon>Actinomycetota</taxon>
        <taxon>Actinomycetes</taxon>
        <taxon>Kitasatosporales</taxon>
        <taxon>Streptomycetaceae</taxon>
        <taxon>Streptomyces</taxon>
    </lineage>
</organism>
<dbReference type="GeneID" id="91471820"/>
<feature type="signal peptide" evidence="2">
    <location>
        <begin position="1"/>
        <end position="29"/>
    </location>
</feature>
<feature type="compositionally biased region" description="Low complexity" evidence="1">
    <location>
        <begin position="34"/>
        <end position="45"/>
    </location>
</feature>
<evidence type="ECO:0000313" key="5">
    <source>
        <dbReference type="Proteomes" id="UP000649259"/>
    </source>
</evidence>
<keyword evidence="5" id="KW-1185">Reference proteome</keyword>
<dbReference type="Proteomes" id="UP000649259">
    <property type="component" value="Unassembled WGS sequence"/>
</dbReference>
<sequence length="277" mass="29718">MAFRRWGASAAATAGLAGSLLLGAPPSVAADPQTSAAGGSGTAAVPAPPAPAVRAADEGRQRPRDTRPGADDDRTHCLGLVPSPYPYAHTQFVCNDWRFGPARLPHTGILGNILRGYDRFGALTPVEFLNKWWDPTALQGLGDWRYSLVPDDGFAHDQSGNVIAAEITLKPGQMLDRFGNEFGKFLAPADAKYGQRSIPPSNLNTQDPRYPFDYRLYRVKKDTLVCTGPIAPAFEQPGLGVQYVTSVQTNQTRYCPHVKTGATVSSLLAAGNLERAN</sequence>
<dbReference type="InterPro" id="IPR025331">
    <property type="entry name" value="TNT"/>
</dbReference>
<feature type="domain" description="TNT" evidence="3">
    <location>
        <begin position="168"/>
        <end position="275"/>
    </location>
</feature>
<feature type="region of interest" description="Disordered" evidence="1">
    <location>
        <begin position="23"/>
        <end position="75"/>
    </location>
</feature>
<proteinExistence type="predicted"/>
<name>A0ABQ3S2F3_9ACTN</name>
<comment type="caution">
    <text evidence="4">The sequence shown here is derived from an EMBL/GenBank/DDBJ whole genome shotgun (WGS) entry which is preliminary data.</text>
</comment>
<protein>
    <recommendedName>
        <fullName evidence="3">TNT domain-containing protein</fullName>
    </recommendedName>
</protein>
<evidence type="ECO:0000259" key="3">
    <source>
        <dbReference type="Pfam" id="PF14021"/>
    </source>
</evidence>
<evidence type="ECO:0000313" key="4">
    <source>
        <dbReference type="EMBL" id="GHI62305.1"/>
    </source>
</evidence>
<dbReference type="InterPro" id="IPR053024">
    <property type="entry name" value="Fungal_surface_NADase"/>
</dbReference>